<dbReference type="SMART" id="SM00471">
    <property type="entry name" value="HDc"/>
    <property type="match status" value="1"/>
</dbReference>
<dbReference type="Pfam" id="PF13487">
    <property type="entry name" value="HD_5"/>
    <property type="match status" value="1"/>
</dbReference>
<dbReference type="InterPro" id="IPR006674">
    <property type="entry name" value="HD_domain"/>
</dbReference>
<evidence type="ECO:0000313" key="4">
    <source>
        <dbReference type="Proteomes" id="UP000520198"/>
    </source>
</evidence>
<sequence>MHKRIRRHQVRLGMFVEELEGGTTAAGLRRGFLLSTELEVDRVRASNVISVLIDVQKGCDIAGRTRDAPPFGSAARSAITAAETRAVSRTIDQTKHLLAGVFTDARMGGTVALGQAEEAVEKIASAVEHNPIALIGISRLKKKDEYTFLHSIAVSGLMVHFGRWLKLDERAVQILGLSGLLHDIGKLLLPKGLLNKTERLDDQEIAQIRTHTRRGYDLLSANGDVDETVLDVCLHHHEHADGGGYPDRLRGDQLSMPVRIAAICDVYDAMTTLRPYKRAWTPAETVQMMFGSRGHFDRELLCEFVESLEPFLRLKPSSP</sequence>
<evidence type="ECO:0000259" key="2">
    <source>
        <dbReference type="PROSITE" id="PS51832"/>
    </source>
</evidence>
<feature type="domain" description="HD" evidence="1">
    <location>
        <begin position="147"/>
        <end position="270"/>
    </location>
</feature>
<dbReference type="Proteomes" id="UP000520198">
    <property type="component" value="Unassembled WGS sequence"/>
</dbReference>
<proteinExistence type="predicted"/>
<dbReference type="Gene3D" id="1.10.3210.10">
    <property type="entry name" value="Hypothetical protein af1432"/>
    <property type="match status" value="1"/>
</dbReference>
<accession>A0A7Y6Q7J2</accession>
<feature type="domain" description="HD-GYP" evidence="2">
    <location>
        <begin position="125"/>
        <end position="319"/>
    </location>
</feature>
<dbReference type="PROSITE" id="PS51831">
    <property type="entry name" value="HD"/>
    <property type="match status" value="1"/>
</dbReference>
<dbReference type="CDD" id="cd00077">
    <property type="entry name" value="HDc"/>
    <property type="match status" value="1"/>
</dbReference>
<dbReference type="Pfam" id="PF11871">
    <property type="entry name" value="DUF3391"/>
    <property type="match status" value="1"/>
</dbReference>
<dbReference type="AlphaFoldDB" id="A0A7Y6Q7J2"/>
<protein>
    <submittedName>
        <fullName evidence="3">HD-GYP domain-containing protein</fullName>
    </submittedName>
</protein>
<dbReference type="PROSITE" id="PS51832">
    <property type="entry name" value="HD_GYP"/>
    <property type="match status" value="1"/>
</dbReference>
<dbReference type="PANTHER" id="PTHR43155:SF2">
    <property type="entry name" value="CYCLIC DI-GMP PHOSPHODIESTERASE PA4108"/>
    <property type="match status" value="1"/>
</dbReference>
<dbReference type="EMBL" id="JABWDU010000003">
    <property type="protein sequence ID" value="NVD40528.1"/>
    <property type="molecule type" value="Genomic_DNA"/>
</dbReference>
<reference evidence="3 4" key="1">
    <citation type="submission" date="2020-06" db="EMBL/GenBank/DDBJ databases">
        <authorList>
            <person name="Grouzdev D.S."/>
        </authorList>
    </citation>
    <scope>NUCLEOTIDE SEQUENCE [LARGE SCALE GENOMIC DNA]</scope>
    <source>
        <strain evidence="3 4">HO-A22</strain>
    </source>
</reference>
<gene>
    <name evidence="3" type="ORF">HT585_16795</name>
</gene>
<organism evidence="3 4">
    <name type="scientific">Ensifer oleiphilus</name>
    <dbReference type="NCBI Taxonomy" id="2742698"/>
    <lineage>
        <taxon>Bacteria</taxon>
        <taxon>Pseudomonadati</taxon>
        <taxon>Pseudomonadota</taxon>
        <taxon>Alphaproteobacteria</taxon>
        <taxon>Hyphomicrobiales</taxon>
        <taxon>Rhizobiaceae</taxon>
        <taxon>Sinorhizobium/Ensifer group</taxon>
        <taxon>Ensifer</taxon>
    </lineage>
</organism>
<dbReference type="RefSeq" id="WP_176353988.1">
    <property type="nucleotide sequence ID" value="NZ_JABWDU010000003.1"/>
</dbReference>
<keyword evidence="4" id="KW-1185">Reference proteome</keyword>
<dbReference type="InterPro" id="IPR003607">
    <property type="entry name" value="HD/PDEase_dom"/>
</dbReference>
<evidence type="ECO:0000313" key="3">
    <source>
        <dbReference type="EMBL" id="NVD40528.1"/>
    </source>
</evidence>
<dbReference type="SUPFAM" id="SSF109604">
    <property type="entry name" value="HD-domain/PDEase-like"/>
    <property type="match status" value="1"/>
</dbReference>
<comment type="caution">
    <text evidence="3">The sequence shown here is derived from an EMBL/GenBank/DDBJ whole genome shotgun (WGS) entry which is preliminary data.</text>
</comment>
<dbReference type="GO" id="GO:0008081">
    <property type="term" value="F:phosphoric diester hydrolase activity"/>
    <property type="evidence" value="ECO:0007669"/>
    <property type="project" value="UniProtKB-ARBA"/>
</dbReference>
<name>A0A7Y6Q7J2_9HYPH</name>
<dbReference type="PANTHER" id="PTHR43155">
    <property type="entry name" value="CYCLIC DI-GMP PHOSPHODIESTERASE PA4108-RELATED"/>
    <property type="match status" value="1"/>
</dbReference>
<evidence type="ECO:0000259" key="1">
    <source>
        <dbReference type="PROSITE" id="PS51831"/>
    </source>
</evidence>
<dbReference type="InterPro" id="IPR021812">
    <property type="entry name" value="DUF3391"/>
</dbReference>
<dbReference type="InterPro" id="IPR037522">
    <property type="entry name" value="HD_GYP_dom"/>
</dbReference>